<name>D8S049_SELML</name>
<sequence>MTPSCRNCETNTVAAPGQRWTIPFMLAVTSPAISSDTGSTTDSGRPSSPTEGSGPDLHGSREWSRKLRGHEVSPLGESRVVFTGVLVERWSPSEYQHERQGFGGRWRRDQTCPFGWKDRIIPWIALCRKLFWKKFYLQPTLLELVVSSKRNTSSAETIAWDENSERLSSTKRPSCQHKRICLVLRFLMNHLCHGFTAYGFYMATIHWPPQRSEEVSATIATFAFIGAGFFSALMYIFFGRKKTITYGFLVGGISGVCSLITTNQWVMLLLLAISCCGLFTPFMQPIPDDWYDGVGVFASIVISIVWMLVYVGSYSLALAAPPLAWQVQALVLVGSIFYAGLLHRYMLQSPREPLWGYCVGFPAMDLEEVDVHKQLAVMQDKAIQALRVFAEATGNALPKNLRSLKKPPHINSYLRRYG</sequence>
<feature type="region of interest" description="Disordered" evidence="1">
    <location>
        <begin position="32"/>
        <end position="61"/>
    </location>
</feature>
<feature type="transmembrane region" description="Helical" evidence="2">
    <location>
        <begin position="323"/>
        <end position="342"/>
    </location>
</feature>
<keyword evidence="2" id="KW-0472">Membrane</keyword>
<evidence type="ECO:0000313" key="4">
    <source>
        <dbReference type="Proteomes" id="UP000001514"/>
    </source>
</evidence>
<evidence type="ECO:0000313" key="3">
    <source>
        <dbReference type="EMBL" id="EFJ22411.1"/>
    </source>
</evidence>
<dbReference type="HOGENOM" id="CLU_657878_0_0_1"/>
<feature type="transmembrane region" description="Helical" evidence="2">
    <location>
        <begin position="182"/>
        <end position="203"/>
    </location>
</feature>
<gene>
    <name evidence="3" type="ORF">SELMODRAFT_416698</name>
</gene>
<dbReference type="InParanoid" id="D8S049"/>
<feature type="transmembrane region" description="Helical" evidence="2">
    <location>
        <begin position="244"/>
        <end position="261"/>
    </location>
</feature>
<keyword evidence="2" id="KW-0812">Transmembrane</keyword>
<feature type="transmembrane region" description="Helical" evidence="2">
    <location>
        <begin position="215"/>
        <end position="237"/>
    </location>
</feature>
<feature type="compositionally biased region" description="Low complexity" evidence="1">
    <location>
        <begin position="34"/>
        <end position="50"/>
    </location>
</feature>
<dbReference type="EMBL" id="GL377596">
    <property type="protein sequence ID" value="EFJ22411.1"/>
    <property type="molecule type" value="Genomic_DNA"/>
</dbReference>
<evidence type="ECO:0000256" key="1">
    <source>
        <dbReference type="SAM" id="MobiDB-lite"/>
    </source>
</evidence>
<dbReference type="Proteomes" id="UP000001514">
    <property type="component" value="Unassembled WGS sequence"/>
</dbReference>
<dbReference type="InterPro" id="IPR036259">
    <property type="entry name" value="MFS_trans_sf"/>
</dbReference>
<keyword evidence="4" id="KW-1185">Reference proteome</keyword>
<proteinExistence type="predicted"/>
<accession>D8S049</accession>
<dbReference type="AlphaFoldDB" id="D8S049"/>
<reference evidence="3 4" key="1">
    <citation type="journal article" date="2011" name="Science">
        <title>The Selaginella genome identifies genetic changes associated with the evolution of vascular plants.</title>
        <authorList>
            <person name="Banks J.A."/>
            <person name="Nishiyama T."/>
            <person name="Hasebe M."/>
            <person name="Bowman J.L."/>
            <person name="Gribskov M."/>
            <person name="dePamphilis C."/>
            <person name="Albert V.A."/>
            <person name="Aono N."/>
            <person name="Aoyama T."/>
            <person name="Ambrose B.A."/>
            <person name="Ashton N.W."/>
            <person name="Axtell M.J."/>
            <person name="Barker E."/>
            <person name="Barker M.S."/>
            <person name="Bennetzen J.L."/>
            <person name="Bonawitz N.D."/>
            <person name="Chapple C."/>
            <person name="Cheng C."/>
            <person name="Correa L.G."/>
            <person name="Dacre M."/>
            <person name="DeBarry J."/>
            <person name="Dreyer I."/>
            <person name="Elias M."/>
            <person name="Engstrom E.M."/>
            <person name="Estelle M."/>
            <person name="Feng L."/>
            <person name="Finet C."/>
            <person name="Floyd S.K."/>
            <person name="Frommer W.B."/>
            <person name="Fujita T."/>
            <person name="Gramzow L."/>
            <person name="Gutensohn M."/>
            <person name="Harholt J."/>
            <person name="Hattori M."/>
            <person name="Heyl A."/>
            <person name="Hirai T."/>
            <person name="Hiwatashi Y."/>
            <person name="Ishikawa M."/>
            <person name="Iwata M."/>
            <person name="Karol K.G."/>
            <person name="Koehler B."/>
            <person name="Kolukisaoglu U."/>
            <person name="Kubo M."/>
            <person name="Kurata T."/>
            <person name="Lalonde S."/>
            <person name="Li K."/>
            <person name="Li Y."/>
            <person name="Litt A."/>
            <person name="Lyons E."/>
            <person name="Manning G."/>
            <person name="Maruyama T."/>
            <person name="Michael T.P."/>
            <person name="Mikami K."/>
            <person name="Miyazaki S."/>
            <person name="Morinaga S."/>
            <person name="Murata T."/>
            <person name="Mueller-Roeber B."/>
            <person name="Nelson D.R."/>
            <person name="Obara M."/>
            <person name="Oguri Y."/>
            <person name="Olmstead R.G."/>
            <person name="Onodera N."/>
            <person name="Petersen B.L."/>
            <person name="Pils B."/>
            <person name="Prigge M."/>
            <person name="Rensing S.A."/>
            <person name="Riano-Pachon D.M."/>
            <person name="Roberts A.W."/>
            <person name="Sato Y."/>
            <person name="Scheller H.V."/>
            <person name="Schulz B."/>
            <person name="Schulz C."/>
            <person name="Shakirov E.V."/>
            <person name="Shibagaki N."/>
            <person name="Shinohara N."/>
            <person name="Shippen D.E."/>
            <person name="Soerensen I."/>
            <person name="Sotooka R."/>
            <person name="Sugimoto N."/>
            <person name="Sugita M."/>
            <person name="Sumikawa N."/>
            <person name="Tanurdzic M."/>
            <person name="Theissen G."/>
            <person name="Ulvskov P."/>
            <person name="Wakazuki S."/>
            <person name="Weng J.K."/>
            <person name="Willats W.W."/>
            <person name="Wipf D."/>
            <person name="Wolf P.G."/>
            <person name="Yang L."/>
            <person name="Zimmer A.D."/>
            <person name="Zhu Q."/>
            <person name="Mitros T."/>
            <person name="Hellsten U."/>
            <person name="Loque D."/>
            <person name="Otillar R."/>
            <person name="Salamov A."/>
            <person name="Schmutz J."/>
            <person name="Shapiro H."/>
            <person name="Lindquist E."/>
            <person name="Lucas S."/>
            <person name="Rokhsar D."/>
            <person name="Grigoriev I.V."/>
        </authorList>
    </citation>
    <scope>NUCLEOTIDE SEQUENCE [LARGE SCALE GENOMIC DNA]</scope>
</reference>
<organism evidence="4">
    <name type="scientific">Selaginella moellendorffii</name>
    <name type="common">Spikemoss</name>
    <dbReference type="NCBI Taxonomy" id="88036"/>
    <lineage>
        <taxon>Eukaryota</taxon>
        <taxon>Viridiplantae</taxon>
        <taxon>Streptophyta</taxon>
        <taxon>Embryophyta</taxon>
        <taxon>Tracheophyta</taxon>
        <taxon>Lycopodiopsida</taxon>
        <taxon>Selaginellales</taxon>
        <taxon>Selaginellaceae</taxon>
        <taxon>Selaginella</taxon>
    </lineage>
</organism>
<keyword evidence="2" id="KW-1133">Transmembrane helix</keyword>
<dbReference type="SUPFAM" id="SSF103473">
    <property type="entry name" value="MFS general substrate transporter"/>
    <property type="match status" value="1"/>
</dbReference>
<protein>
    <submittedName>
        <fullName evidence="3">Uncharacterized protein</fullName>
    </submittedName>
</protein>
<feature type="transmembrane region" description="Helical" evidence="2">
    <location>
        <begin position="290"/>
        <end position="311"/>
    </location>
</feature>
<dbReference type="KEGG" id="smo:SELMODRAFT_416698"/>
<evidence type="ECO:0000256" key="2">
    <source>
        <dbReference type="SAM" id="Phobius"/>
    </source>
</evidence>
<dbReference type="Gramene" id="EFJ22411">
    <property type="protein sequence ID" value="EFJ22411"/>
    <property type="gene ID" value="SELMODRAFT_416698"/>
</dbReference>